<dbReference type="KEGG" id="mtw:CQW49_04940"/>
<dbReference type="GO" id="GO:0008270">
    <property type="term" value="F:zinc ion binding"/>
    <property type="evidence" value="ECO:0007669"/>
    <property type="project" value="UniProtKB-UniRule"/>
</dbReference>
<evidence type="ECO:0000256" key="10">
    <source>
        <dbReference type="ARBA" id="ARBA00023239"/>
    </source>
</evidence>
<dbReference type="AlphaFoldDB" id="A0A2D2CX22"/>
<dbReference type="GO" id="GO:0009229">
    <property type="term" value="P:thiamine diphosphate biosynthetic process"/>
    <property type="evidence" value="ECO:0007669"/>
    <property type="project" value="UniProtKB-UniRule"/>
</dbReference>
<keyword evidence="7 13" id="KW-0784">Thiamine biosynthesis</keyword>
<keyword evidence="5 13" id="KW-0479">Metal-binding</keyword>
<dbReference type="RefSeq" id="WP_003610667.1">
    <property type="nucleotide sequence ID" value="NZ_ADVE02000001.1"/>
</dbReference>
<feature type="binding site" evidence="13">
    <location>
        <position position="246"/>
    </location>
    <ligand>
        <name>substrate</name>
    </ligand>
</feature>
<feature type="binding site" evidence="13">
    <location>
        <position position="275"/>
    </location>
    <ligand>
        <name>substrate</name>
    </ligand>
</feature>
<evidence type="ECO:0000256" key="8">
    <source>
        <dbReference type="ARBA" id="ARBA00023004"/>
    </source>
</evidence>
<dbReference type="SFLD" id="SFLDF00407">
    <property type="entry name" value="phosphomethylpyrimidine_syntha"/>
    <property type="match status" value="1"/>
</dbReference>
<evidence type="ECO:0000256" key="14">
    <source>
        <dbReference type="SAM" id="MobiDB-lite"/>
    </source>
</evidence>
<dbReference type="Pfam" id="PF13667">
    <property type="entry name" value="ThiC-associated"/>
    <property type="match status" value="1"/>
</dbReference>
<evidence type="ECO:0000256" key="5">
    <source>
        <dbReference type="ARBA" id="ARBA00022723"/>
    </source>
</evidence>
<feature type="region of interest" description="Disordered" evidence="14">
    <location>
        <begin position="1"/>
        <end position="23"/>
    </location>
</feature>
<comment type="subunit">
    <text evidence="13">Homodimer.</text>
</comment>
<feature type="binding site" evidence="13">
    <location>
        <position position="415"/>
    </location>
    <ligand>
        <name>Zn(2+)</name>
        <dbReference type="ChEBI" id="CHEBI:29105"/>
    </ligand>
</feature>
<evidence type="ECO:0000256" key="12">
    <source>
        <dbReference type="ARBA" id="ARBA00061546"/>
    </source>
</evidence>
<dbReference type="Gene3D" id="3.20.20.540">
    <property type="entry name" value="Radical SAM ThiC family, central domain"/>
    <property type="match status" value="1"/>
</dbReference>
<sequence length="607" mass="66534">MNHHDKRPTSVTTGPIGASQKHYCAPQGRADIKVPVREIALHPSSGEPPLRVYDSSGPYSCAEFSPDLSAGLPAARPWLATRAGLETYEGRAVKAEDNGFVGEDRLVPPCPAARALRRASGSAPVTQLEFARAGIVTEEMIYVAHRENLCRERAFAQAAERIAAGESFGAEIPAFVTPEFVREEVARGRAIIPANINHPEAEPMIIGRNFLVKVNANIGNSAITSSVAEEVEKMVWSIRWGADTVMDLSTGRNIHNIRDWIIRNAPVPIGTVPIYQALEKVGGDAAKLDWEVFSDTLIEQAEQGVDYFTIHAGVRLAHVPLTANRVTGIVSRGGSIMARWCLSRHCESFLYEHFEDICDIMRRYDVSFSLGDGLRPGSIADANDAAQFAELETLGELTKIAWDRGCQVMIEGPGHVPMHKIKVNMEKQLAECGEAPFYTLGPLVTDIAPGYDHITSGIGAAMIGWFGTAMLCYVTPKEHLGLPDRDDVKTGVITYRIAAHAADLAKGHPAAQERDDAMSRARFDFRWENQFDIGLDPDTARRYHDETLPKEAHKVAHFCSMCGPKFCSMQITRDLRDEAAAIAEQEKGFAEKSAEFLAKGAKIYVEG</sequence>
<accession>A0A2D2CX22</accession>
<dbReference type="InterPro" id="IPR002817">
    <property type="entry name" value="ThiC/BzaA/B"/>
</dbReference>
<feature type="binding site" evidence="13">
    <location>
        <begin position="331"/>
        <end position="333"/>
    </location>
    <ligand>
        <name>substrate</name>
    </ligand>
</feature>
<comment type="catalytic activity">
    <reaction evidence="11 13">
        <text>5-amino-1-(5-phospho-beta-D-ribosyl)imidazole + S-adenosyl-L-methionine = 4-amino-2-methyl-5-(phosphooxymethyl)pyrimidine + CO + 5'-deoxyadenosine + formate + L-methionine + 3 H(+)</text>
        <dbReference type="Rhea" id="RHEA:24840"/>
        <dbReference type="ChEBI" id="CHEBI:15378"/>
        <dbReference type="ChEBI" id="CHEBI:15740"/>
        <dbReference type="ChEBI" id="CHEBI:17245"/>
        <dbReference type="ChEBI" id="CHEBI:17319"/>
        <dbReference type="ChEBI" id="CHEBI:57844"/>
        <dbReference type="ChEBI" id="CHEBI:58354"/>
        <dbReference type="ChEBI" id="CHEBI:59789"/>
        <dbReference type="ChEBI" id="CHEBI:137981"/>
        <dbReference type="EC" id="4.1.99.17"/>
    </reaction>
</comment>
<evidence type="ECO:0000256" key="1">
    <source>
        <dbReference type="ARBA" id="ARBA00003175"/>
    </source>
</evidence>
<dbReference type="NCBIfam" id="TIGR00190">
    <property type="entry name" value="thiC"/>
    <property type="match status" value="1"/>
</dbReference>
<keyword evidence="10 13" id="KW-0456">Lyase</keyword>
<dbReference type="EMBL" id="CP023737">
    <property type="protein sequence ID" value="ATQ67311.1"/>
    <property type="molecule type" value="Genomic_DNA"/>
</dbReference>
<evidence type="ECO:0000256" key="6">
    <source>
        <dbReference type="ARBA" id="ARBA00022833"/>
    </source>
</evidence>
<keyword evidence="17" id="KW-1185">Reference proteome</keyword>
<dbReference type="InterPro" id="IPR037509">
    <property type="entry name" value="ThiC"/>
</dbReference>
<feature type="binding site" evidence="13">
    <location>
        <position position="217"/>
    </location>
    <ligand>
        <name>substrate</name>
    </ligand>
</feature>
<dbReference type="HAMAP" id="MF_00089">
    <property type="entry name" value="ThiC"/>
    <property type="match status" value="1"/>
</dbReference>
<dbReference type="NCBIfam" id="NF006763">
    <property type="entry name" value="PRK09284.1"/>
    <property type="match status" value="1"/>
</dbReference>
<evidence type="ECO:0000313" key="16">
    <source>
        <dbReference type="EMBL" id="ATQ67311.1"/>
    </source>
</evidence>
<feature type="binding site" evidence="13">
    <location>
        <position position="311"/>
    </location>
    <ligand>
        <name>substrate</name>
    </ligand>
</feature>
<feature type="binding site" evidence="13">
    <location>
        <position position="567"/>
    </location>
    <ligand>
        <name>[4Fe-4S] cluster</name>
        <dbReference type="ChEBI" id="CHEBI:49883"/>
        <note>4Fe-4S-S-AdoMet</note>
    </ligand>
</feature>
<comment type="cofactor">
    <cofactor evidence="13">
        <name>[4Fe-4S] cluster</name>
        <dbReference type="ChEBI" id="CHEBI:49883"/>
    </cofactor>
    <text evidence="13">Binds 1 [4Fe-4S] cluster per subunit. The cluster is coordinated with 3 cysteines and an exchangeable S-adenosyl-L-methionine.</text>
</comment>
<keyword evidence="6 13" id="KW-0862">Zinc</keyword>
<keyword evidence="8 13" id="KW-0408">Iron</keyword>
<dbReference type="PANTHER" id="PTHR30557">
    <property type="entry name" value="THIAMINE BIOSYNTHESIS PROTEIN THIC"/>
    <property type="match status" value="1"/>
</dbReference>
<dbReference type="GO" id="GO:0070284">
    <property type="term" value="F:phosphomethylpyrimidine synthase activity"/>
    <property type="evidence" value="ECO:0007669"/>
    <property type="project" value="UniProtKB-EC"/>
</dbReference>
<comment type="similarity">
    <text evidence="12 13">Belongs to the ThiC family.</text>
</comment>
<feature type="domain" description="ThiC-associated" evidence="15">
    <location>
        <begin position="16"/>
        <end position="85"/>
    </location>
</feature>
<dbReference type="GO" id="GO:0051539">
    <property type="term" value="F:4 iron, 4 sulfur cluster binding"/>
    <property type="evidence" value="ECO:0007669"/>
    <property type="project" value="UniProtKB-KW"/>
</dbReference>
<dbReference type="UniPathway" id="UPA00060"/>
<feature type="binding site" evidence="13">
    <location>
        <position position="479"/>
    </location>
    <ligand>
        <name>Zn(2+)</name>
        <dbReference type="ChEBI" id="CHEBI:29105"/>
    </ligand>
</feature>
<dbReference type="NCBIfam" id="NF009895">
    <property type="entry name" value="PRK13352.1"/>
    <property type="match status" value="1"/>
</dbReference>
<dbReference type="InterPro" id="IPR025747">
    <property type="entry name" value="ThiC-associated_dom"/>
</dbReference>
<protein>
    <recommendedName>
        <fullName evidence="13">Phosphomethylpyrimidine synthase</fullName>
        <ecNumber evidence="13">4.1.99.17</ecNumber>
    </recommendedName>
    <alternativeName>
        <fullName evidence="13">Hydroxymethylpyrimidine phosphate synthase</fullName>
        <shortName evidence="13">HMP-P synthase</shortName>
        <shortName evidence="13">HMP-phosphate synthase</shortName>
        <shortName evidence="13">HMPP synthase</shortName>
    </alternativeName>
    <alternativeName>
        <fullName evidence="13">Thiamine biosynthesis protein ThiC</fullName>
    </alternativeName>
</protein>
<comment type="pathway">
    <text evidence="2 13">Cofactor biosynthesis; thiamine diphosphate biosynthesis.</text>
</comment>
<evidence type="ECO:0000256" key="3">
    <source>
        <dbReference type="ARBA" id="ARBA00022485"/>
    </source>
</evidence>
<keyword evidence="4 13" id="KW-0949">S-adenosyl-L-methionine</keyword>
<organism evidence="16 17">
    <name type="scientific">Methylosinus trichosporium (strain ATCC 35070 / NCIMB 11131 / UNIQEM 75 / OB3b)</name>
    <dbReference type="NCBI Taxonomy" id="595536"/>
    <lineage>
        <taxon>Bacteria</taxon>
        <taxon>Pseudomonadati</taxon>
        <taxon>Pseudomonadota</taxon>
        <taxon>Alphaproteobacteria</taxon>
        <taxon>Hyphomicrobiales</taxon>
        <taxon>Methylocystaceae</taxon>
        <taxon>Methylosinus</taxon>
    </lineage>
</organism>
<gene>
    <name evidence="13" type="primary">thiC</name>
    <name evidence="16" type="ORF">CQW49_04940</name>
</gene>
<evidence type="ECO:0000256" key="2">
    <source>
        <dbReference type="ARBA" id="ARBA00004948"/>
    </source>
</evidence>
<dbReference type="SFLD" id="SFLDS00113">
    <property type="entry name" value="Radical_SAM_Phosphomethylpyrim"/>
    <property type="match status" value="1"/>
</dbReference>
<dbReference type="PANTHER" id="PTHR30557:SF1">
    <property type="entry name" value="PHOSPHOMETHYLPYRIMIDINE SYNTHASE, CHLOROPLASTIC"/>
    <property type="match status" value="1"/>
</dbReference>
<dbReference type="EC" id="4.1.99.17" evidence="13"/>
<comment type="function">
    <text evidence="1 13">Catalyzes the synthesis of the hydroxymethylpyrimidine phosphate (HMP-P) moiety of thiamine from aminoimidazole ribotide (AIR) in a radical S-adenosyl-L-methionine (SAM)-dependent reaction.</text>
</comment>
<feature type="binding site" evidence="13">
    <location>
        <position position="562"/>
    </location>
    <ligand>
        <name>[4Fe-4S] cluster</name>
        <dbReference type="ChEBI" id="CHEBI:49883"/>
        <note>4Fe-4S-S-AdoMet</note>
    </ligand>
</feature>
<proteinExistence type="inferred from homology"/>
<feature type="binding site" evidence="13">
    <location>
        <begin position="372"/>
        <end position="375"/>
    </location>
    <ligand>
        <name>substrate</name>
    </ligand>
</feature>
<dbReference type="InterPro" id="IPR038521">
    <property type="entry name" value="ThiC/Bza_core_dom"/>
</dbReference>
<feature type="binding site" evidence="13">
    <location>
        <position position="411"/>
    </location>
    <ligand>
        <name>substrate</name>
    </ligand>
</feature>
<evidence type="ECO:0000256" key="9">
    <source>
        <dbReference type="ARBA" id="ARBA00023014"/>
    </source>
</evidence>
<evidence type="ECO:0000256" key="13">
    <source>
        <dbReference type="HAMAP-Rule" id="MF_00089"/>
    </source>
</evidence>
<dbReference type="Proteomes" id="UP000230709">
    <property type="component" value="Chromosome"/>
</dbReference>
<reference evidence="17" key="1">
    <citation type="submission" date="2017-10" db="EMBL/GenBank/DDBJ databases">
        <title>Completed PacBio SMRT sequence of Methylosinus trichosporium OB3b reveals presence of a third large plasmid.</title>
        <authorList>
            <person name="Charles T.C."/>
            <person name="Lynch M.D.J."/>
            <person name="Heil J.R."/>
            <person name="Cheng J."/>
        </authorList>
    </citation>
    <scope>NUCLEOTIDE SEQUENCE [LARGE SCALE GENOMIC DNA]</scope>
    <source>
        <strain evidence="17">OB3b</strain>
    </source>
</reference>
<dbReference type="GO" id="GO:0009228">
    <property type="term" value="P:thiamine biosynthetic process"/>
    <property type="evidence" value="ECO:0007669"/>
    <property type="project" value="UniProtKB-UniRule"/>
</dbReference>
<evidence type="ECO:0000256" key="4">
    <source>
        <dbReference type="ARBA" id="ARBA00022691"/>
    </source>
</evidence>
<dbReference type="Pfam" id="PF01964">
    <property type="entry name" value="ThiC_Rad_SAM"/>
    <property type="match status" value="1"/>
</dbReference>
<dbReference type="Gene3D" id="6.10.250.620">
    <property type="match status" value="1"/>
</dbReference>
<dbReference type="SFLD" id="SFLDG01114">
    <property type="entry name" value="phosphomethylpyrimidine_syntha"/>
    <property type="match status" value="1"/>
</dbReference>
<feature type="binding site" evidence="13">
    <location>
        <position position="559"/>
    </location>
    <ligand>
        <name>[4Fe-4S] cluster</name>
        <dbReference type="ChEBI" id="CHEBI:49883"/>
        <note>4Fe-4S-S-AdoMet</note>
    </ligand>
</feature>
<evidence type="ECO:0000256" key="11">
    <source>
        <dbReference type="ARBA" id="ARBA00050218"/>
    </source>
</evidence>
<feature type="binding site" evidence="13">
    <location>
        <position position="438"/>
    </location>
    <ligand>
        <name>substrate</name>
    </ligand>
</feature>
<dbReference type="FunFam" id="3.20.20.540:FF:000001">
    <property type="entry name" value="Phosphomethylpyrimidine synthase"/>
    <property type="match status" value="1"/>
</dbReference>
<evidence type="ECO:0000256" key="7">
    <source>
        <dbReference type="ARBA" id="ARBA00022977"/>
    </source>
</evidence>
<evidence type="ECO:0000313" key="17">
    <source>
        <dbReference type="Proteomes" id="UP000230709"/>
    </source>
</evidence>
<keyword evidence="9 13" id="KW-0411">Iron-sulfur</keyword>
<evidence type="ECO:0000259" key="15">
    <source>
        <dbReference type="Pfam" id="PF13667"/>
    </source>
</evidence>
<dbReference type="STRING" id="595536.GCA_000178815_04171"/>
<dbReference type="GO" id="GO:0005829">
    <property type="term" value="C:cytosol"/>
    <property type="evidence" value="ECO:0007669"/>
    <property type="project" value="TreeGrafter"/>
</dbReference>
<keyword evidence="3 13" id="KW-0004">4Fe-4S</keyword>
<name>A0A2D2CX22_METT3</name>